<sequence length="142" mass="16941">MPVRMQIQIKMLFDYSFKFDYSKIPVTKNISEFNFFNLCLVDQPNTLEQLFKTKAKVVHVFLSFDMEIEKLPRFLVKIRQSIYLHKLFKPQAKILQQVSCMLLNATPFKVMQEFTKFTENQAILIKMSNLNPFNFIFLTLKK</sequence>
<keyword evidence="2" id="KW-1185">Reference proteome</keyword>
<organism evidence="1 2">
    <name type="scientific">Brachionus plicatilis</name>
    <name type="common">Marine rotifer</name>
    <name type="synonym">Brachionus muelleri</name>
    <dbReference type="NCBI Taxonomy" id="10195"/>
    <lineage>
        <taxon>Eukaryota</taxon>
        <taxon>Metazoa</taxon>
        <taxon>Spiralia</taxon>
        <taxon>Gnathifera</taxon>
        <taxon>Rotifera</taxon>
        <taxon>Eurotatoria</taxon>
        <taxon>Monogononta</taxon>
        <taxon>Pseudotrocha</taxon>
        <taxon>Ploima</taxon>
        <taxon>Brachionidae</taxon>
        <taxon>Brachionus</taxon>
    </lineage>
</organism>
<evidence type="ECO:0000313" key="1">
    <source>
        <dbReference type="EMBL" id="RNA12017.1"/>
    </source>
</evidence>
<evidence type="ECO:0000313" key="2">
    <source>
        <dbReference type="Proteomes" id="UP000276133"/>
    </source>
</evidence>
<dbReference type="AlphaFoldDB" id="A0A3M7QKP5"/>
<reference evidence="1 2" key="1">
    <citation type="journal article" date="2018" name="Sci. Rep.">
        <title>Genomic signatures of local adaptation to the degree of environmental predictability in rotifers.</title>
        <authorList>
            <person name="Franch-Gras L."/>
            <person name="Hahn C."/>
            <person name="Garcia-Roger E.M."/>
            <person name="Carmona M.J."/>
            <person name="Serra M."/>
            <person name="Gomez A."/>
        </authorList>
    </citation>
    <scope>NUCLEOTIDE SEQUENCE [LARGE SCALE GENOMIC DNA]</scope>
    <source>
        <strain evidence="1">HYR1</strain>
    </source>
</reference>
<gene>
    <name evidence="1" type="ORF">BpHYR1_043013</name>
</gene>
<proteinExistence type="predicted"/>
<name>A0A3M7QKP5_BRAPC</name>
<comment type="caution">
    <text evidence="1">The sequence shown here is derived from an EMBL/GenBank/DDBJ whole genome shotgun (WGS) entry which is preliminary data.</text>
</comment>
<dbReference type="Proteomes" id="UP000276133">
    <property type="component" value="Unassembled WGS sequence"/>
</dbReference>
<accession>A0A3M7QKP5</accession>
<dbReference type="EMBL" id="REGN01005787">
    <property type="protein sequence ID" value="RNA12017.1"/>
    <property type="molecule type" value="Genomic_DNA"/>
</dbReference>
<protein>
    <submittedName>
        <fullName evidence="1">Uncharacterized protein</fullName>
    </submittedName>
</protein>